<dbReference type="PANTHER" id="PTHR48101">
    <property type="entry name" value="METHYLMALONYL-COA MUTASE, MITOCHONDRIAL-RELATED"/>
    <property type="match status" value="1"/>
</dbReference>
<dbReference type="InterPro" id="IPR006099">
    <property type="entry name" value="MeMalonylCoA_mutase_a/b_cat"/>
</dbReference>
<dbReference type="EMBL" id="CP045929">
    <property type="protein sequence ID" value="QGK70744.1"/>
    <property type="molecule type" value="Genomic_DNA"/>
</dbReference>
<keyword evidence="4" id="KW-1185">Reference proteome</keyword>
<dbReference type="Proteomes" id="UP000371041">
    <property type="component" value="Chromosome"/>
</dbReference>
<dbReference type="InterPro" id="IPR016176">
    <property type="entry name" value="Cbl-dep_enz_cat"/>
</dbReference>
<dbReference type="GO" id="GO:0005737">
    <property type="term" value="C:cytoplasm"/>
    <property type="evidence" value="ECO:0007669"/>
    <property type="project" value="TreeGrafter"/>
</dbReference>
<dbReference type="CDD" id="cd03677">
    <property type="entry name" value="MM_CoA_mutase_beta"/>
    <property type="match status" value="1"/>
</dbReference>
<dbReference type="GO" id="GO:0019678">
    <property type="term" value="P:propionate metabolic process, methylmalonyl pathway"/>
    <property type="evidence" value="ECO:0007669"/>
    <property type="project" value="TreeGrafter"/>
</dbReference>
<dbReference type="GO" id="GO:0031419">
    <property type="term" value="F:cobalamin binding"/>
    <property type="evidence" value="ECO:0007669"/>
    <property type="project" value="UniProtKB-KW"/>
</dbReference>
<evidence type="ECO:0000256" key="1">
    <source>
        <dbReference type="ARBA" id="ARBA00011870"/>
    </source>
</evidence>
<proteinExistence type="predicted"/>
<dbReference type="Gene3D" id="1.10.196.20">
    <property type="match status" value="1"/>
</dbReference>
<dbReference type="PANTHER" id="PTHR48101:SF4">
    <property type="entry name" value="METHYLMALONYL-COA MUTASE, MITOCHONDRIAL"/>
    <property type="match status" value="1"/>
</dbReference>
<dbReference type="Gene3D" id="3.20.20.240">
    <property type="entry name" value="Methylmalonyl-CoA mutase"/>
    <property type="match status" value="1"/>
</dbReference>
<evidence type="ECO:0000313" key="3">
    <source>
        <dbReference type="EMBL" id="QGK70744.1"/>
    </source>
</evidence>
<feature type="domain" description="Methylmalonyl-CoA mutase alpha/beta chain catalytic" evidence="2">
    <location>
        <begin position="134"/>
        <end position="541"/>
    </location>
</feature>
<gene>
    <name evidence="3" type="ORF">GIY23_15570</name>
</gene>
<comment type="subunit">
    <text evidence="1">Heterodimer of an alpha and a beta chain.</text>
</comment>
<evidence type="ECO:0000259" key="2">
    <source>
        <dbReference type="Pfam" id="PF01642"/>
    </source>
</evidence>
<sequence>MASQDRLSTVSGGTGLVLGDEFPTPTYAQWQAHVEKVLRRTKLLAEDAPTPEVVEDVLATETYDGITVHPLYTNRDATASGLPGAAPYVRGARPEGSVAEGWEVRVRHAHPDAAVTNREILADLVNGANSIWLELGGAGLAVDSLGDALAEVHLDMVSVVLDAGADGPQAAEALLRLADEQGVPAAALTGNLGLDPLSVQARTGVNVDTTASVALARHCAEQQPQLRAITVDGLPYHDAGGSDAQELAYSLAAGTTYLRLLTEAGLDVDTAAGLLEFRFAASADQFLTIAKLRAARRLWEQVTRASEASESARAQQQHAVTSSAMMTRRDPWVNMLRTTIAAFAAGVGGAQAVTVQPFDAAIGLPDSFARRLARNTQALLLDESHLAQVIDPAGGSWYVESLTDELAHAAWETFQGVEAAGGLHAALESGSAATDLDATWQRRRRALAHRTDPITGISEFPNLDEPLLEREQAPEPPSGGLARVRYAADYEALRDAADAAASRPTVFLATLGPLASYTARASFTRNLVAAGGIDATEAGATESTDEVLAAYREQESRVVVLCSSDKVYADRAAETADALRAAGAELVLFAGSPDNAPSAVDFSIHTGCDALDALHRIHRTWGVSR</sequence>
<dbReference type="InterPro" id="IPR024067">
    <property type="entry name" value="Me-malonyl-CoA_mutase_sm_su_N"/>
</dbReference>
<dbReference type="Pfam" id="PF01642">
    <property type="entry name" value="MM_CoA_mutase"/>
    <property type="match status" value="2"/>
</dbReference>
<dbReference type="SUPFAM" id="SSF51703">
    <property type="entry name" value="Cobalamin (vitamin B12)-dependent enzymes"/>
    <property type="match status" value="1"/>
</dbReference>
<dbReference type="KEGG" id="sace:GIY23_15570"/>
<evidence type="ECO:0000313" key="4">
    <source>
        <dbReference type="Proteomes" id="UP000371041"/>
    </source>
</evidence>
<dbReference type="Gene3D" id="3.40.50.280">
    <property type="entry name" value="Cobalamin-binding domain"/>
    <property type="match status" value="1"/>
</dbReference>
<name>A0A5Q3QBY7_9PSEU</name>
<reference evidence="4" key="1">
    <citation type="submission" date="2019-11" db="EMBL/GenBank/DDBJ databases">
        <title>The complete genome sequence of Saccharopolyspora sp. E2A.</title>
        <authorList>
            <person name="Zhang G."/>
        </authorList>
    </citation>
    <scope>NUCLEOTIDE SEQUENCE [LARGE SCALE GENOMIC DNA]</scope>
    <source>
        <strain evidence="4">E2A</strain>
    </source>
</reference>
<feature type="domain" description="Methylmalonyl-CoA mutase alpha/beta chain catalytic" evidence="2">
    <location>
        <begin position="62"/>
        <end position="131"/>
    </location>
</feature>
<dbReference type="GO" id="GO:0004494">
    <property type="term" value="F:methylmalonyl-CoA mutase activity"/>
    <property type="evidence" value="ECO:0007669"/>
    <property type="project" value="UniProtKB-EC"/>
</dbReference>
<organism evidence="3 4">
    <name type="scientific">Allosaccharopolyspora coralli</name>
    <dbReference type="NCBI Taxonomy" id="2665642"/>
    <lineage>
        <taxon>Bacteria</taxon>
        <taxon>Bacillati</taxon>
        <taxon>Actinomycetota</taxon>
        <taxon>Actinomycetes</taxon>
        <taxon>Pseudonocardiales</taxon>
        <taxon>Pseudonocardiaceae</taxon>
        <taxon>Allosaccharopolyspora</taxon>
    </lineage>
</organism>
<dbReference type="RefSeq" id="WP_154077325.1">
    <property type="nucleotide sequence ID" value="NZ_CP045929.1"/>
</dbReference>
<dbReference type="AlphaFoldDB" id="A0A5Q3QBY7"/>
<protein>
    <submittedName>
        <fullName evidence="3">Methylmalonyl-CoA mutase</fullName>
    </submittedName>
</protein>
<accession>A0A5Q3QBY7</accession>